<organism evidence="1 2">
    <name type="scientific">Leucogyrophana mollusca</name>
    <dbReference type="NCBI Taxonomy" id="85980"/>
    <lineage>
        <taxon>Eukaryota</taxon>
        <taxon>Fungi</taxon>
        <taxon>Dikarya</taxon>
        <taxon>Basidiomycota</taxon>
        <taxon>Agaricomycotina</taxon>
        <taxon>Agaricomycetes</taxon>
        <taxon>Agaricomycetidae</taxon>
        <taxon>Boletales</taxon>
        <taxon>Boletales incertae sedis</taxon>
        <taxon>Leucogyrophana</taxon>
    </lineage>
</organism>
<evidence type="ECO:0000313" key="2">
    <source>
        <dbReference type="Proteomes" id="UP000790709"/>
    </source>
</evidence>
<keyword evidence="2" id="KW-1185">Reference proteome</keyword>
<reference evidence="1" key="1">
    <citation type="journal article" date="2021" name="New Phytol.">
        <title>Evolutionary innovations through gain and loss of genes in the ectomycorrhizal Boletales.</title>
        <authorList>
            <person name="Wu G."/>
            <person name="Miyauchi S."/>
            <person name="Morin E."/>
            <person name="Kuo A."/>
            <person name="Drula E."/>
            <person name="Varga T."/>
            <person name="Kohler A."/>
            <person name="Feng B."/>
            <person name="Cao Y."/>
            <person name="Lipzen A."/>
            <person name="Daum C."/>
            <person name="Hundley H."/>
            <person name="Pangilinan J."/>
            <person name="Johnson J."/>
            <person name="Barry K."/>
            <person name="LaButti K."/>
            <person name="Ng V."/>
            <person name="Ahrendt S."/>
            <person name="Min B."/>
            <person name="Choi I.G."/>
            <person name="Park H."/>
            <person name="Plett J.M."/>
            <person name="Magnuson J."/>
            <person name="Spatafora J.W."/>
            <person name="Nagy L.G."/>
            <person name="Henrissat B."/>
            <person name="Grigoriev I.V."/>
            <person name="Yang Z.L."/>
            <person name="Xu J."/>
            <person name="Martin F.M."/>
        </authorList>
    </citation>
    <scope>NUCLEOTIDE SEQUENCE</scope>
    <source>
        <strain evidence="1">KUC20120723A-06</strain>
    </source>
</reference>
<sequence>METQQPSMACHKDGGRKAQRRDRSYKRCCALKNKPKRMGWQMGSRQMSGNSKICIAVETFRDISHQSFFVPGSSTPMGLLIFRGLIPCVCVAYSVFPVLHPSRSQLLSRVQACPIAGVHLPMLDGLAPRRSYTSHGVHCSGHLSVMPQTGAERSLRSY</sequence>
<accession>A0ACB8BBA7</accession>
<name>A0ACB8BBA7_9AGAM</name>
<protein>
    <submittedName>
        <fullName evidence="1">Uncharacterized protein</fullName>
    </submittedName>
</protein>
<evidence type="ECO:0000313" key="1">
    <source>
        <dbReference type="EMBL" id="KAH7922991.1"/>
    </source>
</evidence>
<gene>
    <name evidence="1" type="ORF">BV22DRAFT_618959</name>
</gene>
<dbReference type="Proteomes" id="UP000790709">
    <property type="component" value="Unassembled WGS sequence"/>
</dbReference>
<proteinExistence type="predicted"/>
<comment type="caution">
    <text evidence="1">The sequence shown here is derived from an EMBL/GenBank/DDBJ whole genome shotgun (WGS) entry which is preliminary data.</text>
</comment>
<dbReference type="EMBL" id="MU266466">
    <property type="protein sequence ID" value="KAH7922991.1"/>
    <property type="molecule type" value="Genomic_DNA"/>
</dbReference>